<evidence type="ECO:0008006" key="8">
    <source>
        <dbReference type="Google" id="ProtNLM"/>
    </source>
</evidence>
<feature type="transmembrane region" description="Helical" evidence="5">
    <location>
        <begin position="55"/>
        <end position="79"/>
    </location>
</feature>
<evidence type="ECO:0000256" key="1">
    <source>
        <dbReference type="ARBA" id="ARBA00004141"/>
    </source>
</evidence>
<comment type="caution">
    <text evidence="6">The sequence shown here is derived from an EMBL/GenBank/DDBJ whole genome shotgun (WGS) entry which is preliminary data.</text>
</comment>
<organism evidence="6 7">
    <name type="scientific">Peronospora effusa</name>
    <dbReference type="NCBI Taxonomy" id="542832"/>
    <lineage>
        <taxon>Eukaryota</taxon>
        <taxon>Sar</taxon>
        <taxon>Stramenopiles</taxon>
        <taxon>Oomycota</taxon>
        <taxon>Peronosporomycetes</taxon>
        <taxon>Peronosporales</taxon>
        <taxon>Peronosporaceae</taxon>
        <taxon>Peronospora</taxon>
    </lineage>
</organism>
<evidence type="ECO:0000256" key="3">
    <source>
        <dbReference type="ARBA" id="ARBA00022989"/>
    </source>
</evidence>
<evidence type="ECO:0000256" key="4">
    <source>
        <dbReference type="ARBA" id="ARBA00023136"/>
    </source>
</evidence>
<dbReference type="AlphaFoldDB" id="A0A425CN15"/>
<dbReference type="Pfam" id="PF00335">
    <property type="entry name" value="Tetraspanin"/>
    <property type="match status" value="1"/>
</dbReference>
<keyword evidence="2 5" id="KW-0812">Transmembrane</keyword>
<comment type="subcellular location">
    <subcellularLocation>
        <location evidence="1">Membrane</location>
        <topology evidence="1">Multi-pass membrane protein</topology>
    </subcellularLocation>
</comment>
<feature type="transmembrane region" description="Helical" evidence="5">
    <location>
        <begin position="86"/>
        <end position="111"/>
    </location>
</feature>
<evidence type="ECO:0000256" key="5">
    <source>
        <dbReference type="SAM" id="Phobius"/>
    </source>
</evidence>
<keyword evidence="4 5" id="KW-0472">Membrane</keyword>
<dbReference type="Proteomes" id="UP000286097">
    <property type="component" value="Unassembled WGS sequence"/>
</dbReference>
<evidence type="ECO:0000313" key="6">
    <source>
        <dbReference type="EMBL" id="RQM18427.1"/>
    </source>
</evidence>
<dbReference type="VEuPathDB" id="FungiDB:DD237_000867"/>
<dbReference type="GO" id="GO:0016020">
    <property type="term" value="C:membrane"/>
    <property type="evidence" value="ECO:0007669"/>
    <property type="project" value="UniProtKB-SubCell"/>
</dbReference>
<dbReference type="InterPro" id="IPR018499">
    <property type="entry name" value="Tetraspanin/Peripherin"/>
</dbReference>
<accession>A0A425CN15</accession>
<sequence length="320" mass="35353">MEFSTCVKQYAMELIVIVINCVLALGGAIVLYMAIHIRHAGWENVIHGYWATIDIAVTALIVIGSVIIGLAVVGSIAAFCRWKFVIYTYGIVMVLLLLFFVVVAIVVFILLGKADDWSDKTYPAESMEETVKSDFDNVYCYAQGEFVCNEASVTETLAMFAPEINTTVMSLLQNITGGVTTLCDDYLDDYRQLESLCTACNTMSKFKNYSTVLDWADDKCPRTNETMTYCGQLIAGISTNITVGTAPYSQCRAKFLDLIEDYSLYLGIASVLVCLGALLLIIFVCCLSRRQQIGCNHAESDEYPLTPLADHTSSEQYSKA</sequence>
<protein>
    <recommendedName>
        <fullName evidence="8">Tetraspanin</fullName>
    </recommendedName>
</protein>
<name>A0A425CN15_9STRA</name>
<evidence type="ECO:0000256" key="2">
    <source>
        <dbReference type="ARBA" id="ARBA00022692"/>
    </source>
</evidence>
<gene>
    <name evidence="6" type="ORF">DD237_000867</name>
</gene>
<reference evidence="6 7" key="1">
    <citation type="submission" date="2018-06" db="EMBL/GenBank/DDBJ databases">
        <title>Comparative genomics of downy mildews reveals potential adaptations to biotrophy.</title>
        <authorList>
            <person name="Fletcher K."/>
            <person name="Klosterman S.J."/>
            <person name="Derevnina L."/>
            <person name="Martin F."/>
            <person name="Koike S."/>
            <person name="Reyes Chin-Wo S."/>
            <person name="Mou B."/>
            <person name="Michelmore R."/>
        </authorList>
    </citation>
    <scope>NUCLEOTIDE SEQUENCE [LARGE SCALE GENOMIC DNA]</scope>
    <source>
        <strain evidence="6 7">R13</strain>
    </source>
</reference>
<feature type="transmembrane region" description="Helical" evidence="5">
    <location>
        <begin position="264"/>
        <end position="287"/>
    </location>
</feature>
<dbReference type="EMBL" id="QKXF01000065">
    <property type="protein sequence ID" value="RQM18427.1"/>
    <property type="molecule type" value="Genomic_DNA"/>
</dbReference>
<proteinExistence type="predicted"/>
<evidence type="ECO:0000313" key="7">
    <source>
        <dbReference type="Proteomes" id="UP000286097"/>
    </source>
</evidence>
<feature type="transmembrane region" description="Helical" evidence="5">
    <location>
        <begin position="12"/>
        <end position="35"/>
    </location>
</feature>
<keyword evidence="3 5" id="KW-1133">Transmembrane helix</keyword>